<feature type="transmembrane region" description="Helical" evidence="1">
    <location>
        <begin position="432"/>
        <end position="458"/>
    </location>
</feature>
<gene>
    <name evidence="4" type="ORF">CHIRRI_LOCUS8915</name>
</gene>
<evidence type="ECO:0000256" key="1">
    <source>
        <dbReference type="SAM" id="Phobius"/>
    </source>
</evidence>
<dbReference type="OrthoDB" id="118951at2759"/>
<dbReference type="SMART" id="SM00703">
    <property type="entry name" value="NRF"/>
    <property type="match status" value="1"/>
</dbReference>
<evidence type="ECO:0000259" key="3">
    <source>
        <dbReference type="SMART" id="SM00703"/>
    </source>
</evidence>
<protein>
    <recommendedName>
        <fullName evidence="3">Nose resistant-to-fluoxetine protein N-terminal domain-containing protein</fullName>
    </recommendedName>
</protein>
<feature type="transmembrane region" description="Helical" evidence="1">
    <location>
        <begin position="345"/>
        <end position="367"/>
    </location>
</feature>
<evidence type="ECO:0000313" key="5">
    <source>
        <dbReference type="Proteomes" id="UP001153620"/>
    </source>
</evidence>
<dbReference type="InterPro" id="IPR052728">
    <property type="entry name" value="O2_lipid_transport_reg"/>
</dbReference>
<feature type="transmembrane region" description="Helical" evidence="1">
    <location>
        <begin position="470"/>
        <end position="493"/>
    </location>
</feature>
<keyword evidence="2" id="KW-0732">Signal</keyword>
<feature type="transmembrane region" description="Helical" evidence="1">
    <location>
        <begin position="540"/>
        <end position="562"/>
    </location>
</feature>
<feature type="signal peptide" evidence="2">
    <location>
        <begin position="1"/>
        <end position="18"/>
    </location>
</feature>
<proteinExistence type="predicted"/>
<dbReference type="PANTHER" id="PTHR11161:SF0">
    <property type="entry name" value="O-ACYLTRANSFERASE LIKE PROTEIN"/>
    <property type="match status" value="1"/>
</dbReference>
<sequence length="657" mass="75368">MLTKYLLSLIFIIVQVYSIQDYRQLVDLHEWYEVKKDTLEIQQKSSANDDNCDQDLLSFQQGLERNEPWAVIFADTWAKIQAGYLSGNTINIGDFDSCVKFEHPITSSRIYKGQHCLVGISALSNSTLEADRTDLSLKHLAKFFKSNGIVSTNGFCMPASCSVAKIIQFLNQNILNENDLGAVGAQCRDMSVHLEPLDYFAIVLFSLFALLIIASTTYELIILKSKHSEPNKLLASFSVYSNGYKLFEITKIKSPSSINCLHGLRAMSIFWIILGHRITNQYPWGNPKDFQAFILGKSIATGIINAHTLAVDTFFVMGALLMTWSTLKDCEKKQLNIPRMIWRRYIRYTPVYSALILAVVSFSKVILQGPFYIEELRASCVKNWWMTLLHVLNYLQQKDMCLNHGWYLSADFQLFIISPFIILMIHKYGKKFLLIPAVLFLATIIYIISISMVLDIAMPAPSASQNYVDFIYFPTHSRAGPWFVGIILGYYLFTIQRKKVDINKFLNGFMWIFTLTVLFSIVFLQLGFSSSTDVIQRGYHITFLALHRNLWAIALCWIIFACQNLKTGGIIRWFLSLPQWQPISRMGLSMYLIGAVYQVMSILNQRVPLYLNFWQLVPILLSDVFMIMILSTITYLAFEAPTLIIEDYIYKKIKNKP</sequence>
<dbReference type="EMBL" id="OU895878">
    <property type="protein sequence ID" value="CAG9806050.1"/>
    <property type="molecule type" value="Genomic_DNA"/>
</dbReference>
<keyword evidence="1" id="KW-0812">Transmembrane</keyword>
<keyword evidence="1" id="KW-0472">Membrane</keyword>
<feature type="transmembrane region" description="Helical" evidence="1">
    <location>
        <begin position="405"/>
        <end position="425"/>
    </location>
</feature>
<reference evidence="4" key="1">
    <citation type="submission" date="2022-01" db="EMBL/GenBank/DDBJ databases">
        <authorList>
            <person name="King R."/>
        </authorList>
    </citation>
    <scope>NUCLEOTIDE SEQUENCE</scope>
</reference>
<reference evidence="4" key="2">
    <citation type="submission" date="2022-10" db="EMBL/GenBank/DDBJ databases">
        <authorList>
            <consortium name="ENA_rothamsted_submissions"/>
            <consortium name="culmorum"/>
            <person name="King R."/>
        </authorList>
    </citation>
    <scope>NUCLEOTIDE SEQUENCE</scope>
</reference>
<feature type="transmembrane region" description="Helical" evidence="1">
    <location>
        <begin position="615"/>
        <end position="638"/>
    </location>
</feature>
<feature type="domain" description="Nose resistant-to-fluoxetine protein N-terminal" evidence="3">
    <location>
        <begin position="49"/>
        <end position="189"/>
    </location>
</feature>
<dbReference type="Proteomes" id="UP001153620">
    <property type="component" value="Chromosome 2"/>
</dbReference>
<dbReference type="Pfam" id="PF01757">
    <property type="entry name" value="Acyl_transf_3"/>
    <property type="match status" value="1"/>
</dbReference>
<feature type="transmembrane region" description="Helical" evidence="1">
    <location>
        <begin position="505"/>
        <end position="528"/>
    </location>
</feature>
<organism evidence="4 5">
    <name type="scientific">Chironomus riparius</name>
    <dbReference type="NCBI Taxonomy" id="315576"/>
    <lineage>
        <taxon>Eukaryota</taxon>
        <taxon>Metazoa</taxon>
        <taxon>Ecdysozoa</taxon>
        <taxon>Arthropoda</taxon>
        <taxon>Hexapoda</taxon>
        <taxon>Insecta</taxon>
        <taxon>Pterygota</taxon>
        <taxon>Neoptera</taxon>
        <taxon>Endopterygota</taxon>
        <taxon>Diptera</taxon>
        <taxon>Nematocera</taxon>
        <taxon>Chironomoidea</taxon>
        <taxon>Chironomidae</taxon>
        <taxon>Chironominae</taxon>
        <taxon>Chironomus</taxon>
    </lineage>
</organism>
<dbReference type="PANTHER" id="PTHR11161">
    <property type="entry name" value="O-ACYLTRANSFERASE"/>
    <property type="match status" value="1"/>
</dbReference>
<dbReference type="Pfam" id="PF20146">
    <property type="entry name" value="NRF"/>
    <property type="match status" value="1"/>
</dbReference>
<feature type="transmembrane region" description="Helical" evidence="1">
    <location>
        <begin position="260"/>
        <end position="279"/>
    </location>
</feature>
<evidence type="ECO:0000256" key="2">
    <source>
        <dbReference type="SAM" id="SignalP"/>
    </source>
</evidence>
<keyword evidence="5" id="KW-1185">Reference proteome</keyword>
<feature type="transmembrane region" description="Helical" evidence="1">
    <location>
        <begin position="199"/>
        <end position="223"/>
    </location>
</feature>
<dbReference type="InterPro" id="IPR002656">
    <property type="entry name" value="Acyl_transf_3_dom"/>
</dbReference>
<dbReference type="InterPro" id="IPR006621">
    <property type="entry name" value="Nose-resist-to-fluoxetine_N"/>
</dbReference>
<feature type="transmembrane region" description="Helical" evidence="1">
    <location>
        <begin position="583"/>
        <end position="603"/>
    </location>
</feature>
<dbReference type="GO" id="GO:0016747">
    <property type="term" value="F:acyltransferase activity, transferring groups other than amino-acyl groups"/>
    <property type="evidence" value="ECO:0007669"/>
    <property type="project" value="InterPro"/>
</dbReference>
<dbReference type="AlphaFoldDB" id="A0A9N9WU38"/>
<feature type="transmembrane region" description="Helical" evidence="1">
    <location>
        <begin position="299"/>
        <end position="324"/>
    </location>
</feature>
<keyword evidence="1" id="KW-1133">Transmembrane helix</keyword>
<accession>A0A9N9WU38</accession>
<evidence type="ECO:0000313" key="4">
    <source>
        <dbReference type="EMBL" id="CAG9806050.1"/>
    </source>
</evidence>
<name>A0A9N9WU38_9DIPT</name>
<feature type="chain" id="PRO_5040235205" description="Nose resistant-to-fluoxetine protein N-terminal domain-containing protein" evidence="2">
    <location>
        <begin position="19"/>
        <end position="657"/>
    </location>
</feature>